<proteinExistence type="inferred from homology"/>
<evidence type="ECO:0000256" key="6">
    <source>
        <dbReference type="ARBA" id="ARBA00023125"/>
    </source>
</evidence>
<dbReference type="PANTHER" id="PTHR13604">
    <property type="entry name" value="DC12-RELATED"/>
    <property type="match status" value="1"/>
</dbReference>
<dbReference type="InterPro" id="IPR036590">
    <property type="entry name" value="SRAP-like"/>
</dbReference>
<dbReference type="GO" id="GO:0008233">
    <property type="term" value="F:peptidase activity"/>
    <property type="evidence" value="ECO:0007669"/>
    <property type="project" value="UniProtKB-KW"/>
</dbReference>
<name>A0A0S7BI40_9CHLR</name>
<sequence length="225" mass="25612">MCGRFTLFLAADDLREELELNAVPVDWAPRYNVAPTQPVLAVTDPTERDATWMRWGLVPSWAKDLSIGNRMINARAETLAEKPSFRTAFAQRRCLIPANGFYEWQKSGTEKGPSQPYFISLREGRAFAFAGLWEVWHSPEGEEVKSCTIITTTPNARMEQIHDRMPVILTGERMWNWLGWNDPRQLAGLLAPYPAEEMQAVRVSRKVNDPNLDVPDLVQPGSHEF</sequence>
<dbReference type="OrthoDB" id="9782620at2"/>
<dbReference type="GO" id="GO:0106300">
    <property type="term" value="P:protein-DNA covalent cross-linking repair"/>
    <property type="evidence" value="ECO:0007669"/>
    <property type="project" value="InterPro"/>
</dbReference>
<dbReference type="EC" id="3.4.-.-" evidence="8"/>
<reference evidence="9" key="1">
    <citation type="submission" date="2015-07" db="EMBL/GenBank/DDBJ databases">
        <title>Draft Genome Sequences of Anaerolinea thermolimosa IMO-1, Bellilinea caldifistulae GOMI-1, Leptolinea tardivitalis YMTK-2, Levilinea saccharolytica KIBI-1,Longilinea arvoryzae KOME-1, Previously Described as Members of the Anaerolineaceae (Chloroflexi).</title>
        <authorList>
            <person name="Sekiguchi Y."/>
            <person name="Ohashi A."/>
            <person name="Matsuura N."/>
            <person name="Tourlousse M.D."/>
        </authorList>
    </citation>
    <scope>NUCLEOTIDE SEQUENCE [LARGE SCALE GENOMIC DNA]</scope>
    <source>
        <strain evidence="9">KOME-1</strain>
    </source>
</reference>
<keyword evidence="6" id="KW-0238">DNA-binding</keyword>
<keyword evidence="5" id="KW-0190">Covalent protein-DNA linkage</keyword>
<dbReference type="RefSeq" id="WP_075073437.1">
    <property type="nucleotide sequence ID" value="NZ_DF967972.1"/>
</dbReference>
<dbReference type="AlphaFoldDB" id="A0A0S7BI40"/>
<keyword evidence="2 8" id="KW-0645">Protease</keyword>
<dbReference type="PANTHER" id="PTHR13604:SF0">
    <property type="entry name" value="ABASIC SITE PROCESSING PROTEIN HMCES"/>
    <property type="match status" value="1"/>
</dbReference>
<evidence type="ECO:0000313" key="9">
    <source>
        <dbReference type="EMBL" id="GAP14150.1"/>
    </source>
</evidence>
<gene>
    <name evidence="9" type="ORF">LARV_01915</name>
</gene>
<evidence type="ECO:0000256" key="7">
    <source>
        <dbReference type="ARBA" id="ARBA00023239"/>
    </source>
</evidence>
<comment type="similarity">
    <text evidence="1 8">Belongs to the SOS response-associated peptidase family.</text>
</comment>
<dbReference type="GO" id="GO:0003697">
    <property type="term" value="F:single-stranded DNA binding"/>
    <property type="evidence" value="ECO:0007669"/>
    <property type="project" value="InterPro"/>
</dbReference>
<keyword evidence="3" id="KW-0227">DNA damage</keyword>
<evidence type="ECO:0000313" key="10">
    <source>
        <dbReference type="Proteomes" id="UP000055060"/>
    </source>
</evidence>
<dbReference type="Pfam" id="PF02586">
    <property type="entry name" value="SRAP"/>
    <property type="match status" value="1"/>
</dbReference>
<evidence type="ECO:0000256" key="1">
    <source>
        <dbReference type="ARBA" id="ARBA00008136"/>
    </source>
</evidence>
<evidence type="ECO:0000256" key="3">
    <source>
        <dbReference type="ARBA" id="ARBA00022763"/>
    </source>
</evidence>
<evidence type="ECO:0000256" key="2">
    <source>
        <dbReference type="ARBA" id="ARBA00022670"/>
    </source>
</evidence>
<dbReference type="STRING" id="360412.LARV_01915"/>
<keyword evidence="10" id="KW-1185">Reference proteome</keyword>
<evidence type="ECO:0000256" key="4">
    <source>
        <dbReference type="ARBA" id="ARBA00022801"/>
    </source>
</evidence>
<evidence type="ECO:0000256" key="8">
    <source>
        <dbReference type="RuleBase" id="RU364100"/>
    </source>
</evidence>
<accession>A0A0S7BI40</accession>
<dbReference type="InterPro" id="IPR003738">
    <property type="entry name" value="SRAP"/>
</dbReference>
<evidence type="ECO:0000256" key="5">
    <source>
        <dbReference type="ARBA" id="ARBA00023124"/>
    </source>
</evidence>
<dbReference type="GO" id="GO:0016829">
    <property type="term" value="F:lyase activity"/>
    <property type="evidence" value="ECO:0007669"/>
    <property type="project" value="UniProtKB-KW"/>
</dbReference>
<organism evidence="9">
    <name type="scientific">Longilinea arvoryzae</name>
    <dbReference type="NCBI Taxonomy" id="360412"/>
    <lineage>
        <taxon>Bacteria</taxon>
        <taxon>Bacillati</taxon>
        <taxon>Chloroflexota</taxon>
        <taxon>Anaerolineae</taxon>
        <taxon>Anaerolineales</taxon>
        <taxon>Anaerolineaceae</taxon>
        <taxon>Longilinea</taxon>
    </lineage>
</organism>
<protein>
    <recommendedName>
        <fullName evidence="8">Abasic site processing protein</fullName>
        <ecNumber evidence="8">3.4.-.-</ecNumber>
    </recommendedName>
</protein>
<dbReference type="Gene3D" id="3.90.1680.10">
    <property type="entry name" value="SOS response associated peptidase-like"/>
    <property type="match status" value="1"/>
</dbReference>
<keyword evidence="7" id="KW-0456">Lyase</keyword>
<dbReference type="EMBL" id="DF967972">
    <property type="protein sequence ID" value="GAP14150.1"/>
    <property type="molecule type" value="Genomic_DNA"/>
</dbReference>
<keyword evidence="4 8" id="KW-0378">Hydrolase</keyword>
<dbReference type="Proteomes" id="UP000055060">
    <property type="component" value="Unassembled WGS sequence"/>
</dbReference>
<dbReference type="GO" id="GO:0006508">
    <property type="term" value="P:proteolysis"/>
    <property type="evidence" value="ECO:0007669"/>
    <property type="project" value="UniProtKB-KW"/>
</dbReference>
<dbReference type="SUPFAM" id="SSF143081">
    <property type="entry name" value="BB1717-like"/>
    <property type="match status" value="1"/>
</dbReference>